<proteinExistence type="predicted"/>
<dbReference type="Proteomes" id="UP001516023">
    <property type="component" value="Unassembled WGS sequence"/>
</dbReference>
<sequence>MEKETPESGRQRCPSTEKPFSAADSLIKTLSTTKMSTTIIICLFFVELTVSIFISLTSYWFLKSILPFSDVSVAAVVSTPTALWFVNATLRAIIKLQNGATESGLREEMSYGFDPQIMEFGSKMNKTPSCNCRACVVDEAKQYEDNGSPFAIPKPSNIVTMSKNLIRNSTMDCRGHASNISISIFAICSTVFLRCAVRLFALLHSINRTLRMKRQTFKSNGPFPSFFDVPFRVGRNMSLMGSPFFVFPFLDGWLDRNEVDFHADEVHMLEAVSLDQITINSSHIIAEKLGAQGEASSSQRSLRLGLALGDIIFRVTIHLKRIKTLEQTTPNQESTWNSAVRSITITIRVQSVEFGFFPSLNQIKASGIQINVQVAFNPDASPLPRPESVGMTIECNQMSEQGFCTKGNNFCDGSLLKSKEQIKVVSWDGLQSSFYLRESNDCSSQCDGNDPTTKVVSLISFPAGNVIISAPTRQSQNNSFSQRQASIILGSTLNKPRDSLEFCRNRFAVGLNLEVMPTFFFAINCFLRDVSSCLSANSVRMGENKHSDMKKMAKSGIDVIELDASFCSCIYLPCIADTEALYLWSSSASFHWRKTVQTRSDGSLSDAPILIDQEPDHVFSPLYMAMLTNVHLQSYDGSFVDIILLEGMNAKLINSPANKSPVSCDKVKNDHDCGMKCALTEICRLVARVNEKDFKRIAQITTAMKKTTCSANQMKYSAKMLKTSLFSKRESLPISTFVKRRTSQQTFNVMKLYLTHVDIVVELHPPSEDNDDSTLDDQRIRIAVLQRRTVVQLKYDESKKDAQRDCESEIDLPMPDMLFDSQLLHSDCVCVTEANIFRLEVSVTFYPHNSLPVASKKAMEKTCSTFYGQFNGSSFKLASPSKSQMVCGTVHELRAYELMGNPTSNSLLSIPVHEFSTCGKGYAGQSAHWPMLQTYQLDYDICDTVELLVGTGKFCRVEKIDAKLGEKLELISIQCTKGPSDLQLYWSSVFQWLQASCNDRIQRCIAYLKSSLSNKSWTQGEYLSHKTRIRIVVNSNTSAAVHTSLGVKTVMHTLIENGMNMNISTTKHKISTASTGKKGLKPNILFEVGRISVMLNNTKSPTFVFGGLVLKNVTRQSTNDEISEYVKKKGRAFTDFDRELVTDHEGHPVKEIFDMKLASCTAKFHPDLLFGEVLDDFLLTPRTLDIGLDCLKRNLVKRAKKYQLMSIQVTFSFVDVSLMDYASLAGSSTRDELLLQDVARAYFESFDVAIERNTPPEVIQSQISVLDEDKTSVYSYGPTIQGGDMHLNIHHLVATLIPLNLTSPLVCVNRFDMAGSLFLSGLSPDTPGIGEGRKSDVLILCHHGFMPSGGFSERECGCCYGISFPSNGIPVKLYVDCTVHCVELDASYGQVMKSSIPQLMECIQRLLPPPQNSDNPSVPAKPNPLTWWDNVRFFVHGKTYISADALTVRWLLDTQYVFDQSILLTCKTFSINHCRGHFGIDAKELNVSTPGASYDMSVHPSRKRAQKVSYFPHEVECTDREDRHPLIYVPSIAVKISFSWKTCLDSLLSSNDHHSNGHHSPYVENQSVGNPIKSQDKFKFFRSDGIAVTFDFKASGTELIGNWIVLRIDVLPWFTHINSIATTTNTKDDQRSESFPRLRAVSINVCVHELQVATWFTGEKDIVDWDVEDVEGVCLTVKSVRYTAFGSDQDLIIEGPVRAALLDVSDFIESLECHEKEDEHIKEIERLGQNFGADTEDDSFSSVKVSVSDNNSTATPFFKLQELTSNINELDYVVNAGQIDIHNKSLKSILEGTRTPDGGEERFEGVDKTTWSILVSQLKILWTLDIRDNLMALTQDLLFTIGFMKSQLRQSQLLAEQAATTSLDDNHQSISLFNVADEGVEMTLTSPNPTEDDVEKESRLEYLLQRDISFDLEIDRNGSCDYGSMTQHSIHSEERESLSENPTIPTIDIHFSNPQIQLHNKRTAGSIILAMEGAHVEGRKFVHFLVDGRKVSGKITPSDLTRRTEHLYTLTNMQAYSLNTRVDVTAGLPWLEVCDPGVHFAGANADNLEERFGIAGKRNFQSDEREQMRGDSDIPLQDEQRQSYPPHLRHHEPLAFLKTGLLCEILDQFTFKSRQLFHRPPIHYSTEELIGFIEQGLVSKQDDAVVDEVELKIDSLHFKLDSYQFKTTIDIIRNVLLEPPKPRRHRNVDGEESDPQTPSNRVSSVAAMEMEEVLASDSNYRGKQGREKLRSAAMNLLRDLEDRHALSGASITRRISYRLKKLKWCIQSPDSVDNIEITFTGFFGLHDYSADGCVSSQFGLEDVRVLSSKPGPDSICFTDPTSVVKPVLDERSPCQICGKRFDHSQNDLHSCSFHAGKFRYGIWSCCESTNEHAPGCKHGPHSGKERAATARVETLPRIIDGITLYSHFEVNIFPEIHHALIVQISKSLSKLFMTYFFIGDDDNIDADAVSTITDATGSTEAFSTHPDYTPRHKAVLFGGRGSTRESFHAVDDASELDTEVDSQDEIVFIKVWRVGHLNIEVSFGGFRRLPQRTIDICVPAYSRAYKIGSWAYLGQKYLTYLIHEVLKSGASSALFRRKLTGGASDLQKDPTETLIPKPAASFESKDLPSHDTFIGRHLRRPMGAEAILGTPSRQLTKPKMKAYRCKILQWRLLMYLTGNIP</sequence>
<feature type="transmembrane region" description="Helical" evidence="3">
    <location>
        <begin position="38"/>
        <end position="62"/>
    </location>
</feature>
<dbReference type="InterPro" id="IPR045167">
    <property type="entry name" value="Hobbit"/>
</dbReference>
<dbReference type="PANTHER" id="PTHR15678">
    <property type="entry name" value="ANTIGEN MLAA-22-RELATED"/>
    <property type="match status" value="1"/>
</dbReference>
<feature type="transmembrane region" description="Helical" evidence="3">
    <location>
        <begin position="68"/>
        <end position="86"/>
    </location>
</feature>
<feature type="transmembrane region" description="Helical" evidence="3">
    <location>
        <begin position="180"/>
        <end position="203"/>
    </location>
</feature>
<gene>
    <name evidence="4" type="ORF">HJC23_011340</name>
</gene>
<accession>A0ABD3QW28</accession>
<reference evidence="4 5" key="1">
    <citation type="journal article" date="2020" name="G3 (Bethesda)">
        <title>Improved Reference Genome for Cyclotella cryptica CCMP332, a Model for Cell Wall Morphogenesis, Salinity Adaptation, and Lipid Production in Diatoms (Bacillariophyta).</title>
        <authorList>
            <person name="Roberts W.R."/>
            <person name="Downey K.M."/>
            <person name="Ruck E.C."/>
            <person name="Traller J.C."/>
            <person name="Alverson A.J."/>
        </authorList>
    </citation>
    <scope>NUCLEOTIDE SEQUENCE [LARGE SCALE GENOMIC DNA]</scope>
    <source>
        <strain evidence="4 5">CCMP332</strain>
    </source>
</reference>
<dbReference type="Pfam" id="PF00779">
    <property type="entry name" value="BTK"/>
    <property type="match status" value="1"/>
</dbReference>
<evidence type="ECO:0000313" key="5">
    <source>
        <dbReference type="Proteomes" id="UP001516023"/>
    </source>
</evidence>
<keyword evidence="1" id="KW-0862">Zinc</keyword>
<feature type="region of interest" description="Disordered" evidence="2">
    <location>
        <begin position="2181"/>
        <end position="2202"/>
    </location>
</feature>
<keyword evidence="3" id="KW-0812">Transmembrane</keyword>
<protein>
    <recommendedName>
        <fullName evidence="6">FMP27 GFWDK domain-containing protein</fullName>
    </recommendedName>
</protein>
<keyword evidence="1" id="KW-0479">Metal-binding</keyword>
<evidence type="ECO:0000256" key="1">
    <source>
        <dbReference type="PROSITE-ProRule" id="PRU00432"/>
    </source>
</evidence>
<evidence type="ECO:0008006" key="6">
    <source>
        <dbReference type="Google" id="ProtNLM"/>
    </source>
</evidence>
<evidence type="ECO:0000313" key="4">
    <source>
        <dbReference type="EMBL" id="KAL3804412.1"/>
    </source>
</evidence>
<name>A0ABD3QW28_9STRA</name>
<keyword evidence="3" id="KW-1133">Transmembrane helix</keyword>
<dbReference type="PANTHER" id="PTHR15678:SF6">
    <property type="entry name" value="BRIDGE-LIKE LIPID TRANSFER PROTEIN FAMILY MEMBER 2"/>
    <property type="match status" value="1"/>
</dbReference>
<organism evidence="4 5">
    <name type="scientific">Cyclotella cryptica</name>
    <dbReference type="NCBI Taxonomy" id="29204"/>
    <lineage>
        <taxon>Eukaryota</taxon>
        <taxon>Sar</taxon>
        <taxon>Stramenopiles</taxon>
        <taxon>Ochrophyta</taxon>
        <taxon>Bacillariophyta</taxon>
        <taxon>Coscinodiscophyceae</taxon>
        <taxon>Thalassiosirophycidae</taxon>
        <taxon>Stephanodiscales</taxon>
        <taxon>Stephanodiscaceae</taxon>
        <taxon>Cyclotella</taxon>
    </lineage>
</organism>
<dbReference type="EMBL" id="JABMIG020000008">
    <property type="protein sequence ID" value="KAL3804412.1"/>
    <property type="molecule type" value="Genomic_DNA"/>
</dbReference>
<dbReference type="GO" id="GO:0008270">
    <property type="term" value="F:zinc ion binding"/>
    <property type="evidence" value="ECO:0007669"/>
    <property type="project" value="UniProtKB-KW"/>
</dbReference>
<evidence type="ECO:0000256" key="2">
    <source>
        <dbReference type="SAM" id="MobiDB-lite"/>
    </source>
</evidence>
<dbReference type="Pfam" id="PF10344">
    <property type="entry name" value="Hobbit"/>
    <property type="match status" value="1"/>
</dbReference>
<dbReference type="InterPro" id="IPR001562">
    <property type="entry name" value="Znf_Btk_motif"/>
</dbReference>
<keyword evidence="5" id="KW-1185">Reference proteome</keyword>
<evidence type="ECO:0000256" key="3">
    <source>
        <dbReference type="SAM" id="Phobius"/>
    </source>
</evidence>
<comment type="caution">
    <text evidence="4">The sequence shown here is derived from an EMBL/GenBank/DDBJ whole genome shotgun (WGS) entry which is preliminary data.</text>
</comment>
<dbReference type="PROSITE" id="PS51113">
    <property type="entry name" value="ZF_BTK"/>
    <property type="match status" value="1"/>
</dbReference>
<keyword evidence="1" id="KW-0863">Zinc-finger</keyword>
<keyword evidence="3" id="KW-0472">Membrane</keyword>